<protein>
    <recommendedName>
        <fullName evidence="4">Protein ILM1</fullName>
    </recommendedName>
</protein>
<reference evidence="2 3" key="1">
    <citation type="journal article" date="2011" name="Proc. Natl. Acad. Sci. U.S.A.">
        <title>Evolutionary erosion of yeast sex chromosomes by mating-type switching accidents.</title>
        <authorList>
            <person name="Gordon J.L."/>
            <person name="Armisen D."/>
            <person name="Proux-Wera E."/>
            <person name="Oheigeartaigh S.S."/>
            <person name="Byrne K.P."/>
            <person name="Wolfe K.H."/>
        </authorList>
    </citation>
    <scope>NUCLEOTIDE SEQUENCE [LARGE SCALE GENOMIC DNA]</scope>
    <source>
        <strain evidence="3">ATCC 10597 / BCRC 20456 / CBS 421 / NBRC 0211 / NRRL Y-12639</strain>
    </source>
</reference>
<proteinExistence type="predicted"/>
<gene>
    <name evidence="2" type="primary">NDAI0D00280</name>
    <name evidence="2" type="ordered locus">NDAI_0D00280</name>
</gene>
<dbReference type="OMA" id="EVWLNFI"/>
<dbReference type="KEGG" id="ndi:NDAI_0D00280"/>
<feature type="transmembrane region" description="Helical" evidence="1">
    <location>
        <begin position="6"/>
        <end position="25"/>
    </location>
</feature>
<dbReference type="OrthoDB" id="5299849at2759"/>
<accession>G0W981</accession>
<feature type="transmembrane region" description="Helical" evidence="1">
    <location>
        <begin position="59"/>
        <end position="78"/>
    </location>
</feature>
<evidence type="ECO:0008006" key="4">
    <source>
        <dbReference type="Google" id="ProtNLM"/>
    </source>
</evidence>
<feature type="transmembrane region" description="Helical" evidence="1">
    <location>
        <begin position="118"/>
        <end position="135"/>
    </location>
</feature>
<dbReference type="AlphaFoldDB" id="G0W981"/>
<keyword evidence="3" id="KW-1185">Reference proteome</keyword>
<dbReference type="RefSeq" id="XP_003669585.1">
    <property type="nucleotide sequence ID" value="XM_003669537.1"/>
</dbReference>
<dbReference type="EMBL" id="HE580270">
    <property type="protein sequence ID" value="CCD24342.1"/>
    <property type="molecule type" value="Genomic_DNA"/>
</dbReference>
<evidence type="ECO:0000256" key="1">
    <source>
        <dbReference type="SAM" id="Phobius"/>
    </source>
</evidence>
<dbReference type="Proteomes" id="UP000000689">
    <property type="component" value="Chromosome 4"/>
</dbReference>
<dbReference type="GeneID" id="11494846"/>
<dbReference type="PANTHER" id="PTHR28029:SF1">
    <property type="entry name" value="PROTEIN ILM1"/>
    <property type="match status" value="1"/>
</dbReference>
<feature type="transmembrane region" description="Helical" evidence="1">
    <location>
        <begin position="85"/>
        <end position="106"/>
    </location>
</feature>
<dbReference type="HOGENOM" id="CLU_117796_0_0_1"/>
<keyword evidence="1" id="KW-0812">Transmembrane</keyword>
<dbReference type="eggNOG" id="ENOG502RZTE">
    <property type="taxonomic scope" value="Eukaryota"/>
</dbReference>
<dbReference type="Pfam" id="PF10311">
    <property type="entry name" value="Ilm1"/>
    <property type="match status" value="1"/>
</dbReference>
<dbReference type="PANTHER" id="PTHR28029">
    <property type="entry name" value="PROTEIN ILM1"/>
    <property type="match status" value="1"/>
</dbReference>
<keyword evidence="1" id="KW-0472">Membrane</keyword>
<name>G0W981_NAUDC</name>
<evidence type="ECO:0000313" key="3">
    <source>
        <dbReference type="Proteomes" id="UP000000689"/>
    </source>
</evidence>
<dbReference type="InterPro" id="IPR018815">
    <property type="entry name" value="Incr_loss_mito_DNA_1"/>
</dbReference>
<sequence>MASVLSSLNVLYFRITFLLTISYCCFKDVNLILQNTYFLILTQAMNLPALQLPQHSGQLGLFGILFIFSALNDIVAILENNKKYLNSIVPIRLLGFFVLTGISFLWETNLFIHNNSVFIYSFLEMWINFVIYNSLREEKNEEFKLQNRFMNDSLIEEPTPFEVANNAGAATIEIIEEEEIIEK</sequence>
<feature type="transmembrane region" description="Helical" evidence="1">
    <location>
        <begin position="37"/>
        <end position="53"/>
    </location>
</feature>
<keyword evidence="1" id="KW-1133">Transmembrane helix</keyword>
<evidence type="ECO:0000313" key="2">
    <source>
        <dbReference type="EMBL" id="CCD24342.1"/>
    </source>
</evidence>
<organism evidence="2 3">
    <name type="scientific">Naumovozyma dairenensis (strain ATCC 10597 / BCRC 20456 / CBS 421 / NBRC 0211 / NRRL Y-12639)</name>
    <name type="common">Saccharomyces dairenensis</name>
    <dbReference type="NCBI Taxonomy" id="1071378"/>
    <lineage>
        <taxon>Eukaryota</taxon>
        <taxon>Fungi</taxon>
        <taxon>Dikarya</taxon>
        <taxon>Ascomycota</taxon>
        <taxon>Saccharomycotina</taxon>
        <taxon>Saccharomycetes</taxon>
        <taxon>Saccharomycetales</taxon>
        <taxon>Saccharomycetaceae</taxon>
        <taxon>Naumovozyma</taxon>
    </lineage>
</organism>